<dbReference type="PANTHER" id="PTHR19848:SF8">
    <property type="entry name" value="F-BOX AND WD REPEAT DOMAIN CONTAINING 7"/>
    <property type="match status" value="1"/>
</dbReference>
<dbReference type="WBParaSite" id="Pan_g15763.t1">
    <property type="protein sequence ID" value="Pan_g15763.t1"/>
    <property type="gene ID" value="Pan_g15763"/>
</dbReference>
<comment type="similarity">
    <text evidence="6">Belongs to the WD repeat WDR12/YTM1 family.</text>
</comment>
<dbReference type="AlphaFoldDB" id="A0A7E4V2I6"/>
<dbReference type="SUPFAM" id="SSF50978">
    <property type="entry name" value="WD40 repeat-like"/>
    <property type="match status" value="1"/>
</dbReference>
<evidence type="ECO:0000256" key="5">
    <source>
        <dbReference type="ARBA" id="ARBA00023242"/>
    </source>
</evidence>
<evidence type="ECO:0000313" key="10">
    <source>
        <dbReference type="WBParaSite" id="Pan_g15763.t1"/>
    </source>
</evidence>
<evidence type="ECO:0000313" key="9">
    <source>
        <dbReference type="Proteomes" id="UP000492821"/>
    </source>
</evidence>
<feature type="repeat" description="WD" evidence="7">
    <location>
        <begin position="193"/>
        <end position="234"/>
    </location>
</feature>
<dbReference type="InterPro" id="IPR019775">
    <property type="entry name" value="WD40_repeat_CS"/>
</dbReference>
<evidence type="ECO:0000259" key="8">
    <source>
        <dbReference type="Pfam" id="PF08154"/>
    </source>
</evidence>
<dbReference type="Pfam" id="PF00400">
    <property type="entry name" value="WD40"/>
    <property type="match status" value="5"/>
</dbReference>
<proteinExistence type="inferred from homology"/>
<name>A0A7E4V2I6_PANRE</name>
<keyword evidence="2 6" id="KW-0698">rRNA processing</keyword>
<keyword evidence="3 7" id="KW-0853">WD repeat</keyword>
<dbReference type="Gene3D" id="2.130.10.10">
    <property type="entry name" value="YVTN repeat-like/Quinoprotein amine dehydrogenase"/>
    <property type="match status" value="2"/>
</dbReference>
<accession>A0A7E4V2I6</accession>
<feature type="domain" description="NLE" evidence="8">
    <location>
        <begin position="10"/>
        <end position="77"/>
    </location>
</feature>
<evidence type="ECO:0000256" key="3">
    <source>
        <dbReference type="ARBA" id="ARBA00022574"/>
    </source>
</evidence>
<dbReference type="InterPro" id="IPR036322">
    <property type="entry name" value="WD40_repeat_dom_sf"/>
</dbReference>
<dbReference type="CDD" id="cd00200">
    <property type="entry name" value="WD40"/>
    <property type="match status" value="1"/>
</dbReference>
<dbReference type="HAMAP" id="MF_03029">
    <property type="entry name" value="WDR12"/>
    <property type="match status" value="1"/>
</dbReference>
<protein>
    <recommendedName>
        <fullName evidence="6">Ribosome biogenesis protein WDR12 homolog</fullName>
    </recommendedName>
</protein>
<dbReference type="PROSITE" id="PS00678">
    <property type="entry name" value="WD_REPEATS_1"/>
    <property type="match status" value="2"/>
</dbReference>
<dbReference type="PRINTS" id="PR00320">
    <property type="entry name" value="GPROTEINBRPT"/>
</dbReference>
<dbReference type="GO" id="GO:0043021">
    <property type="term" value="F:ribonucleoprotein complex binding"/>
    <property type="evidence" value="ECO:0007669"/>
    <property type="project" value="UniProtKB-UniRule"/>
</dbReference>
<dbReference type="PROSITE" id="PS50082">
    <property type="entry name" value="WD_REPEATS_2"/>
    <property type="match status" value="5"/>
</dbReference>
<evidence type="ECO:0000256" key="7">
    <source>
        <dbReference type="PROSITE-ProRule" id="PRU00221"/>
    </source>
</evidence>
<dbReference type="InterPro" id="IPR001680">
    <property type="entry name" value="WD40_rpt"/>
</dbReference>
<evidence type="ECO:0000256" key="6">
    <source>
        <dbReference type="HAMAP-Rule" id="MF_03029"/>
    </source>
</evidence>
<dbReference type="GO" id="GO:0000463">
    <property type="term" value="P:maturation of LSU-rRNA from tricistronic rRNA transcript (SSU-rRNA, 5.8S rRNA, LSU-rRNA)"/>
    <property type="evidence" value="ECO:0007669"/>
    <property type="project" value="UniProtKB-UniRule"/>
</dbReference>
<feature type="repeat" description="WD" evidence="7">
    <location>
        <begin position="256"/>
        <end position="291"/>
    </location>
</feature>
<evidence type="ECO:0000256" key="4">
    <source>
        <dbReference type="ARBA" id="ARBA00022737"/>
    </source>
</evidence>
<dbReference type="GO" id="GO:0005730">
    <property type="term" value="C:nucleolus"/>
    <property type="evidence" value="ECO:0007669"/>
    <property type="project" value="UniProtKB-SubCell"/>
</dbReference>
<sequence length="420" mass="46224">MTASGDDAHLQVKFVAKEFAADAIPDTIISIPTSATVANINDLVNATAEAENDEWKTVSFDFLINSVLFRGTLADFVVDNAITQESVIEIECILRQPAPEPDQDLPHEDWVSDVKVTKDYIFSTTYSGDLTIHSHGGKRLTSLSFGSEPLKCLDVLTVGKQLCVIAGAQDQVLTLSKVEKNGSTVSLSPWQSFRGHERSVECVAAKSDGSRFVSGGFDALLKVWNTDDDKTSFVKSADGAKKKKSNITTKTPMVTLQSHKDAVVDVAWHPQNAKQVVTVSMDHSIIVWDLELAGFVSRLQGQRAFTSLSLNPTNALVITGSTDDKVRLWDLRSNEGALVKEVYHGHLGWITDVNWAPDNEHQFVSCSFDQTVRMWDVRSPKAPLYDIIGHQDRVLAVDWSHRPIIASGASDNTVKTFRVK</sequence>
<comment type="function">
    <text evidence="6">Required for maturation of ribosomal RNAs and formation of the large ribosomal subunit.</text>
</comment>
<dbReference type="Pfam" id="PF08154">
    <property type="entry name" value="NLE"/>
    <property type="match status" value="1"/>
</dbReference>
<evidence type="ECO:0000256" key="1">
    <source>
        <dbReference type="ARBA" id="ARBA00022517"/>
    </source>
</evidence>
<reference evidence="10" key="2">
    <citation type="submission" date="2020-10" db="UniProtKB">
        <authorList>
            <consortium name="WormBaseParasite"/>
        </authorList>
    </citation>
    <scope>IDENTIFICATION</scope>
</reference>
<dbReference type="GO" id="GO:0000466">
    <property type="term" value="P:maturation of 5.8S rRNA from tricistronic rRNA transcript (SSU-rRNA, 5.8S rRNA, LSU-rRNA)"/>
    <property type="evidence" value="ECO:0007669"/>
    <property type="project" value="UniProtKB-UniRule"/>
</dbReference>
<dbReference type="InterPro" id="IPR015943">
    <property type="entry name" value="WD40/YVTN_repeat-like_dom_sf"/>
</dbReference>
<dbReference type="InterPro" id="IPR012972">
    <property type="entry name" value="NLE"/>
</dbReference>
<dbReference type="GO" id="GO:0005654">
    <property type="term" value="C:nucleoplasm"/>
    <property type="evidence" value="ECO:0007669"/>
    <property type="project" value="UniProtKB-SubCell"/>
</dbReference>
<dbReference type="PROSITE" id="PS50294">
    <property type="entry name" value="WD_REPEATS_REGION"/>
    <property type="match status" value="5"/>
</dbReference>
<keyword evidence="9" id="KW-1185">Reference proteome</keyword>
<feature type="repeat" description="WD" evidence="7">
    <location>
        <begin position="343"/>
        <end position="385"/>
    </location>
</feature>
<dbReference type="Proteomes" id="UP000492821">
    <property type="component" value="Unassembled WGS sequence"/>
</dbReference>
<keyword evidence="1 6" id="KW-0690">Ribosome biogenesis</keyword>
<dbReference type="PANTHER" id="PTHR19848">
    <property type="entry name" value="WD40 REPEAT PROTEIN"/>
    <property type="match status" value="1"/>
</dbReference>
<reference evidence="9" key="1">
    <citation type="journal article" date="2013" name="Genetics">
        <title>The draft genome and transcriptome of Panagrellus redivivus are shaped by the harsh demands of a free-living lifestyle.</title>
        <authorList>
            <person name="Srinivasan J."/>
            <person name="Dillman A.R."/>
            <person name="Macchietto M.G."/>
            <person name="Heikkinen L."/>
            <person name="Lakso M."/>
            <person name="Fracchia K.M."/>
            <person name="Antoshechkin I."/>
            <person name="Mortazavi A."/>
            <person name="Wong G."/>
            <person name="Sternberg P.W."/>
        </authorList>
    </citation>
    <scope>NUCLEOTIDE SEQUENCE [LARGE SCALE GENOMIC DNA]</scope>
    <source>
        <strain evidence="9">MT8872</strain>
    </source>
</reference>
<feature type="repeat" description="WD" evidence="7">
    <location>
        <begin position="306"/>
        <end position="339"/>
    </location>
</feature>
<dbReference type="SMART" id="SM00320">
    <property type="entry name" value="WD40"/>
    <property type="match status" value="6"/>
</dbReference>
<keyword evidence="4" id="KW-0677">Repeat</keyword>
<feature type="repeat" description="WD" evidence="7">
    <location>
        <begin position="387"/>
        <end position="420"/>
    </location>
</feature>
<dbReference type="InterPro" id="IPR028599">
    <property type="entry name" value="WDR12/Ytm1"/>
</dbReference>
<comment type="subcellular location">
    <subcellularLocation>
        <location evidence="6">Nucleus</location>
        <location evidence="6">Nucleolus</location>
    </subcellularLocation>
    <subcellularLocation>
        <location evidence="6">Nucleus</location>
        <location evidence="6">Nucleoplasm</location>
    </subcellularLocation>
</comment>
<evidence type="ECO:0000256" key="2">
    <source>
        <dbReference type="ARBA" id="ARBA00022552"/>
    </source>
</evidence>
<dbReference type="GO" id="GO:0030687">
    <property type="term" value="C:preribosome, large subunit precursor"/>
    <property type="evidence" value="ECO:0007669"/>
    <property type="project" value="UniProtKB-UniRule"/>
</dbReference>
<dbReference type="InterPro" id="IPR020472">
    <property type="entry name" value="WD40_PAC1"/>
</dbReference>
<keyword evidence="5 6" id="KW-0539">Nucleus</keyword>
<organism evidence="9 10">
    <name type="scientific">Panagrellus redivivus</name>
    <name type="common">Microworm</name>
    <dbReference type="NCBI Taxonomy" id="6233"/>
    <lineage>
        <taxon>Eukaryota</taxon>
        <taxon>Metazoa</taxon>
        <taxon>Ecdysozoa</taxon>
        <taxon>Nematoda</taxon>
        <taxon>Chromadorea</taxon>
        <taxon>Rhabditida</taxon>
        <taxon>Tylenchina</taxon>
        <taxon>Panagrolaimomorpha</taxon>
        <taxon>Panagrolaimoidea</taxon>
        <taxon>Panagrolaimidae</taxon>
        <taxon>Panagrellus</taxon>
    </lineage>
</organism>